<name>A0A542SY59_9ACTN</name>
<organism evidence="3 4">
    <name type="scientific">Streptomyces puniciscabiei</name>
    <dbReference type="NCBI Taxonomy" id="164348"/>
    <lineage>
        <taxon>Bacteria</taxon>
        <taxon>Bacillati</taxon>
        <taxon>Actinomycetota</taxon>
        <taxon>Actinomycetes</taxon>
        <taxon>Kitasatosporales</taxon>
        <taxon>Streptomycetaceae</taxon>
        <taxon>Streptomyces</taxon>
    </lineage>
</organism>
<keyword evidence="4" id="KW-1185">Reference proteome</keyword>
<dbReference type="InterPro" id="IPR000639">
    <property type="entry name" value="Epox_hydrolase-like"/>
</dbReference>
<evidence type="ECO:0000259" key="2">
    <source>
        <dbReference type="Pfam" id="PF00561"/>
    </source>
</evidence>
<accession>A0A542SY59</accession>
<dbReference type="PRINTS" id="PR00412">
    <property type="entry name" value="EPOXHYDRLASE"/>
</dbReference>
<comment type="caution">
    <text evidence="3">The sequence shown here is derived from an EMBL/GenBank/DDBJ whole genome shotgun (WGS) entry which is preliminary data.</text>
</comment>
<protein>
    <submittedName>
        <fullName evidence="3">Pimeloyl-ACP methyl ester carboxylesterase</fullName>
    </submittedName>
</protein>
<dbReference type="Proteomes" id="UP000318103">
    <property type="component" value="Unassembled WGS sequence"/>
</dbReference>
<sequence>MTTKASLADWERLEAREVATNGITLRVFEHGEQRPGTPPVVLCHGFPELAFSWRHQVFALAQAGYRVLAPDMRGYGGSSRPREVEAYDVLSLCGDLAGLLDDVGAEDAVFVGHDWGANVVWHMAWLHPARVRAVAGLSVPVTPRSPVAPLPVLRSRLGDDFYMVWFQEPGAADEALARNVRRTLVAREVYSAEWASRDEAELAPPPWLDEDELAYYVRTFEATGFTGGLNYYRNMDRNWALTRDLEGRPLTQPSLFLTGSRDPVARFMPAQRLGDVLTDLREHVVLEGAGHWVQQERPEEVNAALLRFLGSLDLGR</sequence>
<dbReference type="OrthoDB" id="2987348at2"/>
<dbReference type="RefSeq" id="WP_055709160.1">
    <property type="nucleotide sequence ID" value="NZ_JBPJFI010000001.1"/>
</dbReference>
<dbReference type="PANTHER" id="PTHR43329">
    <property type="entry name" value="EPOXIDE HYDROLASE"/>
    <property type="match status" value="1"/>
</dbReference>
<evidence type="ECO:0000313" key="3">
    <source>
        <dbReference type="EMBL" id="TQK79523.1"/>
    </source>
</evidence>
<dbReference type="SUPFAM" id="SSF53474">
    <property type="entry name" value="alpha/beta-Hydrolases"/>
    <property type="match status" value="1"/>
</dbReference>
<feature type="domain" description="AB hydrolase-1" evidence="2">
    <location>
        <begin position="38"/>
        <end position="297"/>
    </location>
</feature>
<proteinExistence type="predicted"/>
<evidence type="ECO:0000313" key="4">
    <source>
        <dbReference type="Proteomes" id="UP000318103"/>
    </source>
</evidence>
<keyword evidence="1" id="KW-0378">Hydrolase</keyword>
<dbReference type="EMBL" id="VFNX01000005">
    <property type="protein sequence ID" value="TQK79523.1"/>
    <property type="molecule type" value="Genomic_DNA"/>
</dbReference>
<reference evidence="3 4" key="1">
    <citation type="submission" date="2019-06" db="EMBL/GenBank/DDBJ databases">
        <title>Sequencing the genomes of 1000 actinobacteria strains.</title>
        <authorList>
            <person name="Klenk H.-P."/>
        </authorList>
    </citation>
    <scope>NUCLEOTIDE SEQUENCE [LARGE SCALE GENOMIC DNA]</scope>
    <source>
        <strain evidence="3 4">DSM 41929</strain>
    </source>
</reference>
<dbReference type="GO" id="GO:0016787">
    <property type="term" value="F:hydrolase activity"/>
    <property type="evidence" value="ECO:0007669"/>
    <property type="project" value="UniProtKB-KW"/>
</dbReference>
<dbReference type="AlphaFoldDB" id="A0A542SY59"/>
<gene>
    <name evidence="3" type="ORF">FB563_7859</name>
</gene>
<dbReference type="InterPro" id="IPR029058">
    <property type="entry name" value="AB_hydrolase_fold"/>
</dbReference>
<evidence type="ECO:0000256" key="1">
    <source>
        <dbReference type="ARBA" id="ARBA00022801"/>
    </source>
</evidence>
<dbReference type="Gene3D" id="3.40.50.1820">
    <property type="entry name" value="alpha/beta hydrolase"/>
    <property type="match status" value="1"/>
</dbReference>
<dbReference type="InterPro" id="IPR000073">
    <property type="entry name" value="AB_hydrolase_1"/>
</dbReference>
<dbReference type="Pfam" id="PF00561">
    <property type="entry name" value="Abhydrolase_1"/>
    <property type="match status" value="1"/>
</dbReference>